<comment type="similarity">
    <text evidence="5">Belongs to the class I-like SAM-binding methyltransferase superfamily. RsmB/NOP family.</text>
</comment>
<protein>
    <submittedName>
        <fullName evidence="7">RsmB/NOP family class I SAM-dependent RNA methyltransferase</fullName>
    </submittedName>
</protein>
<keyword evidence="3 5" id="KW-0949">S-adenosyl-L-methionine</keyword>
<accession>A0A5Z0FAR8</accession>
<dbReference type="GO" id="GO:0003723">
    <property type="term" value="F:RNA binding"/>
    <property type="evidence" value="ECO:0007669"/>
    <property type="project" value="UniProtKB-UniRule"/>
</dbReference>
<keyword evidence="2 5" id="KW-0808">Transferase</keyword>
<proteinExistence type="inferred from homology"/>
<dbReference type="PANTHER" id="PTHR22807">
    <property type="entry name" value="NOP2 YEAST -RELATED NOL1/NOP2/FMU SUN DOMAIN-CONTAINING"/>
    <property type="match status" value="1"/>
</dbReference>
<dbReference type="InterPro" id="IPR023267">
    <property type="entry name" value="RCMT"/>
</dbReference>
<dbReference type="EMBL" id="AAKDLR010000046">
    <property type="protein sequence ID" value="ECQ9024178.1"/>
    <property type="molecule type" value="Genomic_DNA"/>
</dbReference>
<feature type="non-terminal residue" evidence="7">
    <location>
        <position position="1"/>
    </location>
</feature>
<dbReference type="GO" id="GO:0008173">
    <property type="term" value="F:RNA methyltransferase activity"/>
    <property type="evidence" value="ECO:0007669"/>
    <property type="project" value="InterPro"/>
</dbReference>
<evidence type="ECO:0000259" key="6">
    <source>
        <dbReference type="PROSITE" id="PS51686"/>
    </source>
</evidence>
<gene>
    <name evidence="7" type="ORF">F0H25_08855</name>
</gene>
<evidence type="ECO:0000256" key="4">
    <source>
        <dbReference type="ARBA" id="ARBA00022884"/>
    </source>
</evidence>
<keyword evidence="4 5" id="KW-0694">RNA-binding</keyword>
<dbReference type="Gene3D" id="3.40.50.150">
    <property type="entry name" value="Vaccinia Virus protein VP39"/>
    <property type="match status" value="1"/>
</dbReference>
<sequence length="76" mass="8722">GELVYSTCTFTKEENEEVIENALKSEFKLELLDIDLENVEAKAGQSEEFAEISKCRRILPSLDYDGFFIAKLRKLC</sequence>
<evidence type="ECO:0000256" key="5">
    <source>
        <dbReference type="PROSITE-ProRule" id="PRU01023"/>
    </source>
</evidence>
<evidence type="ECO:0000256" key="3">
    <source>
        <dbReference type="ARBA" id="ARBA00022691"/>
    </source>
</evidence>
<feature type="domain" description="SAM-dependent MTase RsmB/NOP-type" evidence="6">
    <location>
        <begin position="1"/>
        <end position="75"/>
    </location>
</feature>
<dbReference type="Pfam" id="PF01189">
    <property type="entry name" value="Methyltr_RsmB-F"/>
    <property type="match status" value="1"/>
</dbReference>
<dbReference type="PANTHER" id="PTHR22807:SF53">
    <property type="entry name" value="RIBOSOMAL RNA SMALL SUBUNIT METHYLTRANSFERASE B-RELATED"/>
    <property type="match status" value="1"/>
</dbReference>
<dbReference type="InterPro" id="IPR001678">
    <property type="entry name" value="MeTrfase_RsmB-F_NOP2_dom"/>
</dbReference>
<keyword evidence="1 5" id="KW-0489">Methyltransferase</keyword>
<name>A0A5Z0FAR8_CAMJU</name>
<comment type="caution">
    <text evidence="7">The sequence shown here is derived from an EMBL/GenBank/DDBJ whole genome shotgun (WGS) entry which is preliminary data.</text>
</comment>
<dbReference type="GO" id="GO:0001510">
    <property type="term" value="P:RNA methylation"/>
    <property type="evidence" value="ECO:0007669"/>
    <property type="project" value="InterPro"/>
</dbReference>
<dbReference type="InterPro" id="IPR049560">
    <property type="entry name" value="MeTrfase_RsmB-F_NOP2_cat"/>
</dbReference>
<organism evidence="7">
    <name type="scientific">Campylobacter jejuni</name>
    <dbReference type="NCBI Taxonomy" id="197"/>
    <lineage>
        <taxon>Bacteria</taxon>
        <taxon>Pseudomonadati</taxon>
        <taxon>Campylobacterota</taxon>
        <taxon>Epsilonproteobacteria</taxon>
        <taxon>Campylobacterales</taxon>
        <taxon>Campylobacteraceae</taxon>
        <taxon>Campylobacter</taxon>
    </lineage>
</organism>
<feature type="active site" description="Nucleophile" evidence="5">
    <location>
        <position position="8"/>
    </location>
</feature>
<dbReference type="InterPro" id="IPR029063">
    <property type="entry name" value="SAM-dependent_MTases_sf"/>
</dbReference>
<dbReference type="PROSITE" id="PS51686">
    <property type="entry name" value="SAM_MT_RSMB_NOP"/>
    <property type="match status" value="1"/>
</dbReference>
<dbReference type="SUPFAM" id="SSF53335">
    <property type="entry name" value="S-adenosyl-L-methionine-dependent methyltransferases"/>
    <property type="match status" value="1"/>
</dbReference>
<evidence type="ECO:0000256" key="1">
    <source>
        <dbReference type="ARBA" id="ARBA00022603"/>
    </source>
</evidence>
<evidence type="ECO:0000256" key="2">
    <source>
        <dbReference type="ARBA" id="ARBA00022679"/>
    </source>
</evidence>
<comment type="caution">
    <text evidence="5">Lacks conserved residue(s) required for the propagation of feature annotation.</text>
</comment>
<reference evidence="7" key="1">
    <citation type="submission" date="2019-08" db="EMBL/GenBank/DDBJ databases">
        <authorList>
            <person name="Ashton P.M."/>
            <person name="Dallman T."/>
            <person name="Nair S."/>
            <person name="De Pinna E."/>
            <person name="Peters T."/>
            <person name="Grant K."/>
        </authorList>
    </citation>
    <scope>NUCLEOTIDE SEQUENCE</scope>
    <source>
        <strain evidence="7">264094</strain>
    </source>
</reference>
<evidence type="ECO:0000313" key="7">
    <source>
        <dbReference type="EMBL" id="ECQ9024178.1"/>
    </source>
</evidence>
<dbReference type="AlphaFoldDB" id="A0A5Z0FAR8"/>